<sequence length="44" mass="5159">MCCRESHPNNTAYSRARNTRNEKQAQNNLGVIFRCEVDFSRARN</sequence>
<gene>
    <name evidence="1" type="ORF">LOK49_LG14G01805</name>
</gene>
<keyword evidence="2" id="KW-1185">Reference proteome</keyword>
<accession>A0ACC0FDS3</accession>
<evidence type="ECO:0000313" key="1">
    <source>
        <dbReference type="EMBL" id="KAI7986733.1"/>
    </source>
</evidence>
<evidence type="ECO:0000313" key="2">
    <source>
        <dbReference type="Proteomes" id="UP001060215"/>
    </source>
</evidence>
<organism evidence="1 2">
    <name type="scientific">Camellia lanceoleosa</name>
    <dbReference type="NCBI Taxonomy" id="1840588"/>
    <lineage>
        <taxon>Eukaryota</taxon>
        <taxon>Viridiplantae</taxon>
        <taxon>Streptophyta</taxon>
        <taxon>Embryophyta</taxon>
        <taxon>Tracheophyta</taxon>
        <taxon>Spermatophyta</taxon>
        <taxon>Magnoliopsida</taxon>
        <taxon>eudicotyledons</taxon>
        <taxon>Gunneridae</taxon>
        <taxon>Pentapetalae</taxon>
        <taxon>asterids</taxon>
        <taxon>Ericales</taxon>
        <taxon>Theaceae</taxon>
        <taxon>Camellia</taxon>
    </lineage>
</organism>
<name>A0ACC0FDS3_9ERIC</name>
<dbReference type="Proteomes" id="UP001060215">
    <property type="component" value="Chromosome 15"/>
</dbReference>
<dbReference type="EMBL" id="CM045772">
    <property type="protein sequence ID" value="KAI7986733.1"/>
    <property type="molecule type" value="Genomic_DNA"/>
</dbReference>
<protein>
    <submittedName>
        <fullName evidence="1">Uncharacterized protein</fullName>
    </submittedName>
</protein>
<reference evidence="1 2" key="1">
    <citation type="journal article" date="2022" name="Plant J.">
        <title>Chromosome-level genome of Camellia lanceoleosa provides a valuable resource for understanding genome evolution and self-incompatibility.</title>
        <authorList>
            <person name="Gong W."/>
            <person name="Xiao S."/>
            <person name="Wang L."/>
            <person name="Liao Z."/>
            <person name="Chang Y."/>
            <person name="Mo W."/>
            <person name="Hu G."/>
            <person name="Li W."/>
            <person name="Zhao G."/>
            <person name="Zhu H."/>
            <person name="Hu X."/>
            <person name="Ji K."/>
            <person name="Xiang X."/>
            <person name="Song Q."/>
            <person name="Yuan D."/>
            <person name="Jin S."/>
            <person name="Zhang L."/>
        </authorList>
    </citation>
    <scope>NUCLEOTIDE SEQUENCE [LARGE SCALE GENOMIC DNA]</scope>
    <source>
        <strain evidence="1">SQ_2022a</strain>
    </source>
</reference>
<comment type="caution">
    <text evidence="1">The sequence shown here is derived from an EMBL/GenBank/DDBJ whole genome shotgun (WGS) entry which is preliminary data.</text>
</comment>
<proteinExistence type="predicted"/>